<name>B7KLS9_GLOC7</name>
<evidence type="ECO:0000313" key="3">
    <source>
        <dbReference type="EMBL" id="ACK73751.1"/>
    </source>
</evidence>
<dbReference type="EMBL" id="CP001292">
    <property type="protein sequence ID" value="ACK73751.1"/>
    <property type="molecule type" value="Genomic_DNA"/>
</dbReference>
<dbReference type="AlphaFoldDB" id="B7KLS9"/>
<geneLocation type="plasmid" evidence="3 4">
    <name>pP742401</name>
</geneLocation>
<feature type="chain" id="PRO_5002858680" evidence="2">
    <location>
        <begin position="23"/>
        <end position="91"/>
    </location>
</feature>
<organism evidence="3 4">
    <name type="scientific">Gloeothece citriformis (strain PCC 7424)</name>
    <name type="common">Cyanothece sp. (strain PCC 7424)</name>
    <dbReference type="NCBI Taxonomy" id="65393"/>
    <lineage>
        <taxon>Bacteria</taxon>
        <taxon>Bacillati</taxon>
        <taxon>Cyanobacteriota</taxon>
        <taxon>Cyanophyceae</taxon>
        <taxon>Oscillatoriophycideae</taxon>
        <taxon>Chroococcales</taxon>
        <taxon>Aphanothecaceae</taxon>
        <taxon>Gloeothece</taxon>
        <taxon>Gloeothece citriformis</taxon>
    </lineage>
</organism>
<evidence type="ECO:0000313" key="4">
    <source>
        <dbReference type="Proteomes" id="UP000002384"/>
    </source>
</evidence>
<evidence type="ECO:0000256" key="2">
    <source>
        <dbReference type="SAM" id="SignalP"/>
    </source>
</evidence>
<dbReference type="RefSeq" id="WP_012599659.1">
    <property type="nucleotide sequence ID" value="NC_011738.1"/>
</dbReference>
<proteinExistence type="predicted"/>
<dbReference type="OrthoDB" id="463944at2"/>
<evidence type="ECO:0000256" key="1">
    <source>
        <dbReference type="SAM" id="MobiDB-lite"/>
    </source>
</evidence>
<reference evidence="4" key="1">
    <citation type="journal article" date="2011" name="MBio">
        <title>Novel metabolic attributes of the genus Cyanothece, comprising a group of unicellular nitrogen-fixing Cyanobacteria.</title>
        <authorList>
            <person name="Bandyopadhyay A."/>
            <person name="Elvitigala T."/>
            <person name="Welsh E."/>
            <person name="Stockel J."/>
            <person name="Liberton M."/>
            <person name="Min H."/>
            <person name="Sherman L.A."/>
            <person name="Pakrasi H.B."/>
        </authorList>
    </citation>
    <scope>NUCLEOTIDE SEQUENCE [LARGE SCALE GENOMIC DNA]</scope>
    <source>
        <strain evidence="4">PCC 7424</strain>
        <plasmid evidence="4">pP742401</plasmid>
    </source>
</reference>
<feature type="region of interest" description="Disordered" evidence="1">
    <location>
        <begin position="24"/>
        <end position="47"/>
    </location>
</feature>
<keyword evidence="3" id="KW-0614">Plasmid</keyword>
<keyword evidence="4" id="KW-1185">Reference proteome</keyword>
<dbReference type="HOGENOM" id="CLU_2422012_0_0_3"/>
<dbReference type="Proteomes" id="UP000002384">
    <property type="component" value="Plasmid pP742401"/>
</dbReference>
<dbReference type="PROSITE" id="PS51257">
    <property type="entry name" value="PROKAR_LIPOPROTEIN"/>
    <property type="match status" value="1"/>
</dbReference>
<keyword evidence="2" id="KW-0732">Signal</keyword>
<dbReference type="KEGG" id="cyc:PCC7424_5684"/>
<sequence length="91" mass="9743">MKIQTGLALFLILFLAVGCNSGKQETESQNATPTVESNNAKSDANTLSTEANVKTGAFVSGEHPTEGSVRLLTEQGQKFIELDSICDNLRL</sequence>
<accession>B7KLS9</accession>
<protein>
    <submittedName>
        <fullName evidence="3">Uncharacterized protein</fullName>
    </submittedName>
</protein>
<feature type="signal peptide" evidence="2">
    <location>
        <begin position="1"/>
        <end position="22"/>
    </location>
</feature>
<gene>
    <name evidence="3" type="ordered locus">PCC7424_5684</name>
</gene>